<dbReference type="Gene3D" id="3.40.50.150">
    <property type="entry name" value="Vaccinia Virus protein VP39"/>
    <property type="match status" value="1"/>
</dbReference>
<organism evidence="1">
    <name type="scientific">Planktothricoides raciborskii GIHE-MW2</name>
    <dbReference type="NCBI Taxonomy" id="2792601"/>
    <lineage>
        <taxon>Bacteria</taxon>
        <taxon>Bacillati</taxon>
        <taxon>Cyanobacteriota</taxon>
        <taxon>Cyanophyceae</taxon>
        <taxon>Oscillatoriophycideae</taxon>
        <taxon>Oscillatoriales</taxon>
        <taxon>Oscillatoriaceae</taxon>
        <taxon>Planktothricoides</taxon>
    </lineage>
</organism>
<dbReference type="EC" id="2.1.-.-" evidence="1"/>
<dbReference type="Pfam" id="PF13489">
    <property type="entry name" value="Methyltransf_23"/>
    <property type="match status" value="1"/>
</dbReference>
<keyword evidence="1" id="KW-0489">Methyltransferase</keyword>
<evidence type="ECO:0000313" key="1">
    <source>
        <dbReference type="EMBL" id="XCM37129.1"/>
    </source>
</evidence>
<protein>
    <submittedName>
        <fullName evidence="1">Class I SAM-dependent methyltransferase</fullName>
        <ecNumber evidence="1">2.1.-.-</ecNumber>
    </submittedName>
</protein>
<proteinExistence type="predicted"/>
<dbReference type="InterPro" id="IPR029063">
    <property type="entry name" value="SAM-dependent_MTases_sf"/>
</dbReference>
<dbReference type="SUPFAM" id="SSF53335">
    <property type="entry name" value="S-adenosyl-L-methionine-dependent methyltransferases"/>
    <property type="match status" value="1"/>
</dbReference>
<dbReference type="PANTHER" id="PTHR43861">
    <property type="entry name" value="TRANS-ACONITATE 2-METHYLTRANSFERASE-RELATED"/>
    <property type="match status" value="1"/>
</dbReference>
<dbReference type="GO" id="GO:0032259">
    <property type="term" value="P:methylation"/>
    <property type="evidence" value="ECO:0007669"/>
    <property type="project" value="UniProtKB-KW"/>
</dbReference>
<name>A0AAU8JE86_9CYAN</name>
<dbReference type="CDD" id="cd02440">
    <property type="entry name" value="AdoMet_MTases"/>
    <property type="match status" value="1"/>
</dbReference>
<dbReference type="AlphaFoldDB" id="A0AAU8JE86"/>
<dbReference type="RefSeq" id="WP_190879505.1">
    <property type="nucleotide sequence ID" value="NZ_CP159837.1"/>
</dbReference>
<accession>A0AAU8JE86</accession>
<keyword evidence="1" id="KW-0808">Transferase</keyword>
<gene>
    <name evidence="1" type="ORF">ABWT76_005944</name>
</gene>
<dbReference type="EMBL" id="CP159837">
    <property type="protein sequence ID" value="XCM37129.1"/>
    <property type="molecule type" value="Genomic_DNA"/>
</dbReference>
<reference evidence="1" key="1">
    <citation type="submission" date="2024-07" db="EMBL/GenBank/DDBJ databases">
        <authorList>
            <person name="Kim Y.J."/>
            <person name="Jeong J.Y."/>
        </authorList>
    </citation>
    <scope>NUCLEOTIDE SEQUENCE</scope>
    <source>
        <strain evidence="1">GIHE-MW2</strain>
    </source>
</reference>
<dbReference type="GO" id="GO:0008168">
    <property type="term" value="F:methyltransferase activity"/>
    <property type="evidence" value="ECO:0007669"/>
    <property type="project" value="UniProtKB-KW"/>
</dbReference>
<sequence length="211" mass="24410">MNQQLISIINSYPLILPRFYNYLRILILPLEEIAKFVPTSGNIVDVGCGYGLLDIYLAQTGQNRHVIGSELNGKRVRIAQTISQHIPNVKFFEKNLLAESDVANVDRIDCIILMDLLHHVTYEQQDELIKTIHNILPQGGKLVIKDMDDRPAFKYYWNLVHDKLMTKFDKLHFIGANNLTKKIEKMGFTVQLSTKFKHPLYAHYLLLCEKE</sequence>